<sequence>MKDLLNPLPSIQHTHVCTYIECNAQVETAARAYRFGLLEGSPQKMVVFFQTVRHQPGSFATWTQMDIEDAIAERIRSEVNTIHIPLCSPARNWSSMHCNRSLMLEARGMALDLWWDSEDSPLGDALRPLLCLLRDVVKATELISEKKRRAIILDDEL</sequence>
<name>A0A4R7RIE1_9BACT</name>
<reference evidence="1 2" key="1">
    <citation type="submission" date="2019-03" db="EMBL/GenBank/DDBJ databases">
        <title>Genomic Encyclopedia of Archaeal and Bacterial Type Strains, Phase II (KMG-II): from individual species to whole genera.</title>
        <authorList>
            <person name="Goeker M."/>
        </authorList>
    </citation>
    <scope>NUCLEOTIDE SEQUENCE [LARGE SCALE GENOMIC DNA]</scope>
    <source>
        <strain evidence="1 2">ATCC 25309</strain>
    </source>
</reference>
<organism evidence="1 2">
    <name type="scientific">Prosthecobacter fusiformis</name>
    <dbReference type="NCBI Taxonomy" id="48464"/>
    <lineage>
        <taxon>Bacteria</taxon>
        <taxon>Pseudomonadati</taxon>
        <taxon>Verrucomicrobiota</taxon>
        <taxon>Verrucomicrobiia</taxon>
        <taxon>Verrucomicrobiales</taxon>
        <taxon>Verrucomicrobiaceae</taxon>
        <taxon>Prosthecobacter</taxon>
    </lineage>
</organism>
<evidence type="ECO:0000313" key="2">
    <source>
        <dbReference type="Proteomes" id="UP000295662"/>
    </source>
</evidence>
<dbReference type="Proteomes" id="UP000295662">
    <property type="component" value="Unassembled WGS sequence"/>
</dbReference>
<proteinExistence type="predicted"/>
<keyword evidence="2" id="KW-1185">Reference proteome</keyword>
<evidence type="ECO:0000313" key="1">
    <source>
        <dbReference type="EMBL" id="TDU63068.1"/>
    </source>
</evidence>
<dbReference type="AlphaFoldDB" id="A0A4R7RIE1"/>
<comment type="caution">
    <text evidence="1">The sequence shown here is derived from an EMBL/GenBank/DDBJ whole genome shotgun (WGS) entry which is preliminary data.</text>
</comment>
<protein>
    <submittedName>
        <fullName evidence="1">Uncharacterized protein</fullName>
    </submittedName>
</protein>
<dbReference type="EMBL" id="SOCA01000017">
    <property type="protein sequence ID" value="TDU63068.1"/>
    <property type="molecule type" value="Genomic_DNA"/>
</dbReference>
<gene>
    <name evidence="1" type="ORF">EI77_04589</name>
</gene>
<accession>A0A4R7RIE1</accession>